<keyword evidence="4" id="KW-1185">Reference proteome</keyword>
<dbReference type="GO" id="GO:0004750">
    <property type="term" value="F:D-ribulose-phosphate 3-epimerase activity"/>
    <property type="evidence" value="ECO:0007669"/>
    <property type="project" value="UniProtKB-EC"/>
</dbReference>
<dbReference type="InterPro" id="IPR013785">
    <property type="entry name" value="Aldolase_TIM"/>
</dbReference>
<dbReference type="SUPFAM" id="SSF51366">
    <property type="entry name" value="Ribulose-phoshate binding barrel"/>
    <property type="match status" value="1"/>
</dbReference>
<reference evidence="4" key="1">
    <citation type="journal article" date="2024" name="Int. J. Syst. Evol. Microbiol.">
        <title>Methylomarinovum tepidoasis sp. nov., a moderately thermophilic methanotroph of the family Methylothermaceae isolated from a deep-sea hydrothermal field.</title>
        <authorList>
            <person name="Hirayama H."/>
            <person name="Takaki Y."/>
            <person name="Abe M."/>
            <person name="Miyazaki M."/>
            <person name="Uematsu K."/>
            <person name="Matsui Y."/>
            <person name="Takai K."/>
        </authorList>
    </citation>
    <scope>NUCLEOTIDE SEQUENCE [LARGE SCALE GENOMIC DNA]</scope>
    <source>
        <strain evidence="4">IN45</strain>
    </source>
</reference>
<organism evidence="3 4">
    <name type="scientific">Methylomarinovum tepidoasis</name>
    <dbReference type="NCBI Taxonomy" id="2840183"/>
    <lineage>
        <taxon>Bacteria</taxon>
        <taxon>Pseudomonadati</taxon>
        <taxon>Pseudomonadota</taxon>
        <taxon>Gammaproteobacteria</taxon>
        <taxon>Methylococcales</taxon>
        <taxon>Methylothermaceae</taxon>
        <taxon>Methylomarinovum</taxon>
    </lineage>
</organism>
<dbReference type="GO" id="GO:0046872">
    <property type="term" value="F:metal ion binding"/>
    <property type="evidence" value="ECO:0007669"/>
    <property type="project" value="UniProtKB-KW"/>
</dbReference>
<dbReference type="PANTHER" id="PTHR11749">
    <property type="entry name" value="RIBULOSE-5-PHOSPHATE-3-EPIMERASE"/>
    <property type="match status" value="1"/>
</dbReference>
<evidence type="ECO:0000313" key="3">
    <source>
        <dbReference type="EMBL" id="BCX88448.1"/>
    </source>
</evidence>
<dbReference type="GO" id="GO:0005975">
    <property type="term" value="P:carbohydrate metabolic process"/>
    <property type="evidence" value="ECO:0007669"/>
    <property type="project" value="InterPro"/>
</dbReference>
<dbReference type="InterPro" id="IPR011060">
    <property type="entry name" value="RibuloseP-bd_barrel"/>
</dbReference>
<dbReference type="EC" id="5.1.3.1" evidence="3"/>
<keyword evidence="1" id="KW-0479">Metal-binding</keyword>
<dbReference type="EMBL" id="AP024718">
    <property type="protein sequence ID" value="BCX88448.1"/>
    <property type="molecule type" value="Genomic_DNA"/>
</dbReference>
<name>A0AAU9CE23_9GAMM</name>
<evidence type="ECO:0000256" key="2">
    <source>
        <dbReference type="ARBA" id="ARBA00023235"/>
    </source>
</evidence>
<protein>
    <submittedName>
        <fullName evidence="3">Ribulose-phosphate 3-epimerase</fullName>
        <ecNumber evidence="3">5.1.3.1</ecNumber>
    </submittedName>
</protein>
<gene>
    <name evidence="3" type="ORF">MIN45_P0817</name>
</gene>
<dbReference type="AlphaFoldDB" id="A0AAU9CE23"/>
<dbReference type="CDD" id="cd00429">
    <property type="entry name" value="RPE"/>
    <property type="match status" value="1"/>
</dbReference>
<dbReference type="Proteomes" id="UP001321450">
    <property type="component" value="Chromosome"/>
</dbReference>
<evidence type="ECO:0000256" key="1">
    <source>
        <dbReference type="ARBA" id="ARBA00022723"/>
    </source>
</evidence>
<evidence type="ECO:0000313" key="4">
    <source>
        <dbReference type="Proteomes" id="UP001321450"/>
    </source>
</evidence>
<keyword evidence="2 3" id="KW-0413">Isomerase</keyword>
<dbReference type="KEGG" id="meiy:MIN45_P0817"/>
<dbReference type="Gene3D" id="3.20.20.70">
    <property type="entry name" value="Aldolase class I"/>
    <property type="match status" value="1"/>
</dbReference>
<accession>A0AAU9CE23</accession>
<dbReference type="Pfam" id="PF00834">
    <property type="entry name" value="Ribul_P_3_epim"/>
    <property type="match status" value="1"/>
</dbReference>
<dbReference type="InterPro" id="IPR000056">
    <property type="entry name" value="Ribul_P_3_epim-like"/>
</dbReference>
<proteinExistence type="predicted"/>
<sequence length="243" mass="26481">MDLGPESGFLSQIEILPSLICADPNRRLEAVRELESLGVDGLHVDILDGHFSPSLPLGIEAVRQLRRETGLPFDAHLMVADHAYFIDALLDCGVQRLCFHAEAEPHIDRWLQTIQAAGVAPGVALKPATPLSVLEYCLERIDFALLMLINPGFAGHKGEAQVPYARRKVAACRRFLDERGAGHVAIEIDGRVGFDNLADLVAAGADRLVAGTRSLFHPKGSLADNLARMRRLAAEGLKRRKDG</sequence>